<keyword evidence="1" id="KW-0812">Transmembrane</keyword>
<keyword evidence="1" id="KW-1133">Transmembrane helix</keyword>
<keyword evidence="3" id="KW-1185">Reference proteome</keyword>
<feature type="transmembrane region" description="Helical" evidence="1">
    <location>
        <begin position="323"/>
        <end position="344"/>
    </location>
</feature>
<organism evidence="2 3">
    <name type="scientific">Mycoplasma mobile (strain ATCC 43663 / 163K / NCTC 11711)</name>
    <name type="common">Mesomycoplasma mobile</name>
    <dbReference type="NCBI Taxonomy" id="267748"/>
    <lineage>
        <taxon>Bacteria</taxon>
        <taxon>Bacillati</taxon>
        <taxon>Mycoplasmatota</taxon>
        <taxon>Mycoplasmoidales</taxon>
        <taxon>Metamycoplasmataceae</taxon>
        <taxon>Mesomycoplasma</taxon>
    </lineage>
</organism>
<proteinExistence type="predicted"/>
<sequence length="349" mass="39509">MMNKKTQTLFVENESKKAPTKFFPLVSLINSYYWYSFFGPFFSFIFPIIILGILGTIFGYETLLGGGLVLPTMATGLISLPLALFEFKRSVLLKRIGATPINTRTFLLILGLYYLFLMIISLFWTMLMYLAIFNEFWETGRTIITAQIPQIPTQISEPVTIPILEIPIKSESLKDLFANVEWSGFLYSHFISMILSITIGFAIVSVSKNVLTLQAIGISIFIFSMFLAAQVIPIANIFNNEIMWFLGFVVSPFKSVSAQSIEAFNGSAVSIIFENPSPNISIVLQSTKTFIWNLNSNLNIYQFAQMNTKSIPVENIFNFATRLINFLIPFLWIGIASGVSLKWFQWGIR</sequence>
<protein>
    <submittedName>
        <fullName evidence="2">Expressed protein</fullName>
    </submittedName>
</protein>
<name>Q6KI93_MYCM1</name>
<feature type="transmembrane region" description="Helical" evidence="1">
    <location>
        <begin position="216"/>
        <end position="238"/>
    </location>
</feature>
<gene>
    <name evidence="2" type="ordered locus">MMOB1970</name>
</gene>
<dbReference type="KEGG" id="mmo:MMOB1970"/>
<dbReference type="eggNOG" id="ENOG5032BSP">
    <property type="taxonomic scope" value="Bacteria"/>
</dbReference>
<feature type="transmembrane region" description="Helical" evidence="1">
    <location>
        <begin position="64"/>
        <end position="85"/>
    </location>
</feature>
<dbReference type="EMBL" id="AE017308">
    <property type="protein sequence ID" value="AAT27683.1"/>
    <property type="molecule type" value="Genomic_DNA"/>
</dbReference>
<evidence type="ECO:0000256" key="1">
    <source>
        <dbReference type="SAM" id="Phobius"/>
    </source>
</evidence>
<evidence type="ECO:0000313" key="3">
    <source>
        <dbReference type="Proteomes" id="UP000009072"/>
    </source>
</evidence>
<keyword evidence="1" id="KW-0472">Membrane</keyword>
<dbReference type="HOGENOM" id="CLU_794153_0_0_14"/>
<feature type="transmembrane region" description="Helical" evidence="1">
    <location>
        <begin position="106"/>
        <end position="132"/>
    </location>
</feature>
<feature type="transmembrane region" description="Helical" evidence="1">
    <location>
        <begin position="185"/>
        <end position="204"/>
    </location>
</feature>
<feature type="transmembrane region" description="Helical" evidence="1">
    <location>
        <begin position="32"/>
        <end position="58"/>
    </location>
</feature>
<accession>Q6KI93</accession>
<dbReference type="AlphaFoldDB" id="Q6KI93"/>
<reference evidence="2 3" key="1">
    <citation type="journal article" date="2004" name="Genome Res.">
        <title>The complete genome and proteome of Mycoplasma mobile.</title>
        <authorList>
            <person name="Jaffe J.D."/>
            <person name="Stange-Thomann N."/>
            <person name="Smith C."/>
            <person name="DeCaprio D."/>
            <person name="Fisher S."/>
            <person name="Butler J."/>
            <person name="Calvo S."/>
            <person name="Elkins T."/>
            <person name="FitzGerald M.G."/>
            <person name="Hafez N."/>
            <person name="Kodira C.D."/>
            <person name="Major J."/>
            <person name="Wang S."/>
            <person name="Wilkinson J."/>
            <person name="Nicol R."/>
            <person name="Nusbaum C."/>
            <person name="Birren B."/>
            <person name="Berg H.C."/>
            <person name="Church G.M."/>
        </authorList>
    </citation>
    <scope>NUCLEOTIDE SEQUENCE [LARGE SCALE GENOMIC DNA]</scope>
    <source>
        <strain evidence="3">ATCC 43663 / 163K / NCTC 11711</strain>
    </source>
</reference>
<dbReference type="Proteomes" id="UP000009072">
    <property type="component" value="Chromosome"/>
</dbReference>
<evidence type="ECO:0000313" key="2">
    <source>
        <dbReference type="EMBL" id="AAT27683.1"/>
    </source>
</evidence>
<dbReference type="STRING" id="267748.MMOB1970"/>